<protein>
    <submittedName>
        <fullName evidence="1">Uncharacterized protein</fullName>
    </submittedName>
</protein>
<gene>
    <name evidence="1" type="ORF">RFM51_27445</name>
</gene>
<evidence type="ECO:0000313" key="1">
    <source>
        <dbReference type="EMBL" id="MDX8443309.1"/>
    </source>
</evidence>
<keyword evidence="2" id="KW-1185">Reference proteome</keyword>
<evidence type="ECO:0000313" key="2">
    <source>
        <dbReference type="Proteomes" id="UP001272097"/>
    </source>
</evidence>
<dbReference type="EMBL" id="JAVIIS010000059">
    <property type="protein sequence ID" value="MDX8443309.1"/>
    <property type="molecule type" value="Genomic_DNA"/>
</dbReference>
<comment type="caution">
    <text evidence="1">The sequence shown here is derived from an EMBL/GenBank/DDBJ whole genome shotgun (WGS) entry which is preliminary data.</text>
</comment>
<dbReference type="Proteomes" id="UP001272097">
    <property type="component" value="Unassembled WGS sequence"/>
</dbReference>
<accession>A0ABU4X4S4</accession>
<organism evidence="1 2">
    <name type="scientific">Mesorhizobium australafricanum</name>
    <dbReference type="NCBI Taxonomy" id="3072311"/>
    <lineage>
        <taxon>Bacteria</taxon>
        <taxon>Pseudomonadati</taxon>
        <taxon>Pseudomonadota</taxon>
        <taxon>Alphaproteobacteria</taxon>
        <taxon>Hyphomicrobiales</taxon>
        <taxon>Phyllobacteriaceae</taxon>
        <taxon>Mesorhizobium</taxon>
    </lineage>
</organism>
<sequence>MMADELQQWRALAEREVKADPDTLTWRTPFLYLAGWPADLSCGPVDPDDANR</sequence>
<reference evidence="1 2" key="1">
    <citation type="submission" date="2023-08" db="EMBL/GenBank/DDBJ databases">
        <title>Implementing the SeqCode for naming new Mesorhizobium species isolated from Vachellia karroo root nodules.</title>
        <authorList>
            <person name="Van Lill M."/>
        </authorList>
    </citation>
    <scope>NUCLEOTIDE SEQUENCE [LARGE SCALE GENOMIC DNA]</scope>
    <source>
        <strain evidence="1 2">VK3E</strain>
    </source>
</reference>
<name>A0ABU4X4S4_9HYPH</name>
<proteinExistence type="predicted"/>